<dbReference type="Proteomes" id="UP000664167">
    <property type="component" value="Unassembled WGS sequence"/>
</dbReference>
<dbReference type="InterPro" id="IPR000182">
    <property type="entry name" value="GNAT_dom"/>
</dbReference>
<comment type="caution">
    <text evidence="4">The sequence shown here is derived from an EMBL/GenBank/DDBJ whole genome shotgun (WGS) entry which is preliminary data.</text>
</comment>
<dbReference type="Pfam" id="PF00583">
    <property type="entry name" value="Acetyltransf_1"/>
    <property type="match status" value="1"/>
</dbReference>
<evidence type="ECO:0000259" key="3">
    <source>
        <dbReference type="PROSITE" id="PS51186"/>
    </source>
</evidence>
<evidence type="ECO:0000256" key="2">
    <source>
        <dbReference type="ARBA" id="ARBA00023315"/>
    </source>
</evidence>
<name>A0A939FAT0_9ACTN</name>
<reference evidence="4" key="1">
    <citation type="submission" date="2021-03" db="EMBL/GenBank/DDBJ databases">
        <title>Streptomyces poriferae sp. nov., a novel marine sponge-derived Actinobacteria species with anti-MRSA activity.</title>
        <authorList>
            <person name="Sandoval-Powers M."/>
            <person name="Kralova S."/>
            <person name="Nguyen G.-S."/>
            <person name="Fawwal D."/>
            <person name="Degnes K."/>
            <person name="Klinkenberg G."/>
            <person name="Sletta H."/>
            <person name="Wentzel A."/>
            <person name="Liles M.R."/>
        </authorList>
    </citation>
    <scope>NUCLEOTIDE SEQUENCE</scope>
    <source>
        <strain evidence="4">DSM 41794</strain>
    </source>
</reference>
<dbReference type="PROSITE" id="PS51186">
    <property type="entry name" value="GNAT"/>
    <property type="match status" value="1"/>
</dbReference>
<dbReference type="RefSeq" id="WP_206964840.1">
    <property type="nucleotide sequence ID" value="NZ_BAAAJJ010000003.1"/>
</dbReference>
<feature type="domain" description="N-acetyltransferase" evidence="3">
    <location>
        <begin position="13"/>
        <end position="165"/>
    </location>
</feature>
<keyword evidence="1" id="KW-0808">Transferase</keyword>
<dbReference type="InterPro" id="IPR050832">
    <property type="entry name" value="Bact_Acetyltransf"/>
</dbReference>
<organism evidence="4 5">
    <name type="scientific">Streptomyces beijiangensis</name>
    <dbReference type="NCBI Taxonomy" id="163361"/>
    <lineage>
        <taxon>Bacteria</taxon>
        <taxon>Bacillati</taxon>
        <taxon>Actinomycetota</taxon>
        <taxon>Actinomycetes</taxon>
        <taxon>Kitasatosporales</taxon>
        <taxon>Streptomycetaceae</taxon>
        <taxon>Streptomyces</taxon>
    </lineage>
</organism>
<dbReference type="EMBL" id="JAFLRJ010000238">
    <property type="protein sequence ID" value="MBO0514856.1"/>
    <property type="molecule type" value="Genomic_DNA"/>
</dbReference>
<dbReference type="PANTHER" id="PTHR43877:SF2">
    <property type="entry name" value="AMINOALKYLPHOSPHONATE N-ACETYLTRANSFERASE-RELATED"/>
    <property type="match status" value="1"/>
</dbReference>
<sequence>MTTWTIKAETVAGTGTGIDDAMRQYFIEMGRRVLGRAATEAELHSVLTHDPHEDLSPPHGVFLVARSAQDELLGCAGVRMLAGASGTAELKRMFVRPAGRGAGLGRALLLAAEESARALGASRIVCETNTELTEARNLYAKHGYRETEPYEGHGNADHWFAKALG</sequence>
<dbReference type="AlphaFoldDB" id="A0A939FAT0"/>
<dbReference type="InterPro" id="IPR016181">
    <property type="entry name" value="Acyl_CoA_acyltransferase"/>
</dbReference>
<dbReference type="SUPFAM" id="SSF55729">
    <property type="entry name" value="Acyl-CoA N-acyltransferases (Nat)"/>
    <property type="match status" value="1"/>
</dbReference>
<dbReference type="Gene3D" id="3.40.630.30">
    <property type="match status" value="1"/>
</dbReference>
<gene>
    <name evidence="4" type="ORF">J0695_24110</name>
</gene>
<evidence type="ECO:0000256" key="1">
    <source>
        <dbReference type="ARBA" id="ARBA00022679"/>
    </source>
</evidence>
<proteinExistence type="predicted"/>
<dbReference type="GO" id="GO:0016747">
    <property type="term" value="F:acyltransferase activity, transferring groups other than amino-acyl groups"/>
    <property type="evidence" value="ECO:0007669"/>
    <property type="project" value="InterPro"/>
</dbReference>
<keyword evidence="2" id="KW-0012">Acyltransferase</keyword>
<keyword evidence="5" id="KW-1185">Reference proteome</keyword>
<accession>A0A939FAT0</accession>
<dbReference type="CDD" id="cd04301">
    <property type="entry name" value="NAT_SF"/>
    <property type="match status" value="1"/>
</dbReference>
<evidence type="ECO:0000313" key="5">
    <source>
        <dbReference type="Proteomes" id="UP000664167"/>
    </source>
</evidence>
<evidence type="ECO:0000313" key="4">
    <source>
        <dbReference type="EMBL" id="MBO0514856.1"/>
    </source>
</evidence>
<protein>
    <submittedName>
        <fullName evidence="4">GNAT family N-acetyltransferase</fullName>
    </submittedName>
</protein>
<dbReference type="PANTHER" id="PTHR43877">
    <property type="entry name" value="AMINOALKYLPHOSPHONATE N-ACETYLTRANSFERASE-RELATED-RELATED"/>
    <property type="match status" value="1"/>
</dbReference>